<keyword evidence="2" id="KW-1185">Reference proteome</keyword>
<organism evidence="1 2">
    <name type="scientific">Rothia dentocariosa</name>
    <dbReference type="NCBI Taxonomy" id="2047"/>
    <lineage>
        <taxon>Bacteria</taxon>
        <taxon>Bacillati</taxon>
        <taxon>Actinomycetota</taxon>
        <taxon>Actinomycetes</taxon>
        <taxon>Micrococcales</taxon>
        <taxon>Micrococcaceae</taxon>
        <taxon>Rothia</taxon>
    </lineage>
</organism>
<evidence type="ECO:0000313" key="1">
    <source>
        <dbReference type="EMBL" id="PEN17311.1"/>
    </source>
</evidence>
<dbReference type="AlphaFoldDB" id="A0A2A8D8V8"/>
<sequence>MKYKCEYKDEFIVPVFTYERGYWEKIMKPRLQQQRWYIAEVDCVGVEDIVDFGRRLLRALNFSVGDNEYISPIWYENLVGEISGVSMRQGFFIYYKNFGDFLSMHHDADPESSAVYAIKLLENMSYHYSDLRGYIYEQYPVVVGYGVGLPSSYIPQFEDVMGAENVMIAGEGVRYPWSDFEEEQRRNFPNGAPDPLYDKYGELFGVTTHSSQTTGVYVDDPRYYSESPLYDPALASKVHLVHSEFDDPE</sequence>
<gene>
    <name evidence="1" type="ORF">CRM92_04690</name>
</gene>
<dbReference type="GO" id="GO:0000428">
    <property type="term" value="C:DNA-directed RNA polymerase complex"/>
    <property type="evidence" value="ECO:0007669"/>
    <property type="project" value="UniProtKB-KW"/>
</dbReference>
<evidence type="ECO:0000313" key="2">
    <source>
        <dbReference type="Proteomes" id="UP000219947"/>
    </source>
</evidence>
<accession>A0A2A8D8V8</accession>
<dbReference type="RefSeq" id="WP_098042468.1">
    <property type="nucleotide sequence ID" value="NZ_CAUOPE010000020.1"/>
</dbReference>
<dbReference type="Proteomes" id="UP000219947">
    <property type="component" value="Unassembled WGS sequence"/>
</dbReference>
<keyword evidence="1" id="KW-0804">Transcription</keyword>
<name>A0A2A8D8V8_9MICC</name>
<proteinExistence type="predicted"/>
<dbReference type="EMBL" id="PDEV01000001">
    <property type="protein sequence ID" value="PEN17311.1"/>
    <property type="molecule type" value="Genomic_DNA"/>
</dbReference>
<comment type="caution">
    <text evidence="1">The sequence shown here is derived from an EMBL/GenBank/DDBJ whole genome shotgun (WGS) entry which is preliminary data.</text>
</comment>
<reference evidence="1" key="1">
    <citation type="submission" date="2017-10" db="EMBL/GenBank/DDBJ databases">
        <title>Kefir isolates.</title>
        <authorList>
            <person name="Kim Y."/>
            <person name="Blasche S."/>
        </authorList>
    </citation>
    <scope>NUCLEOTIDE SEQUENCE [LARGE SCALE GENOMIC DNA]</scope>
    <source>
        <strain evidence="1">OG2-2</strain>
    </source>
</reference>
<keyword evidence="1" id="KW-0240">DNA-directed RNA polymerase</keyword>
<protein>
    <submittedName>
        <fullName evidence="1">DNA-directed RNA polymerase subunit beta</fullName>
    </submittedName>
</protein>